<evidence type="ECO:0008006" key="5">
    <source>
        <dbReference type="Google" id="ProtNLM"/>
    </source>
</evidence>
<accession>A0ABP9DRU4</accession>
<reference evidence="4" key="1">
    <citation type="journal article" date="2019" name="Int. J. Syst. Evol. Microbiol.">
        <title>The Global Catalogue of Microorganisms (GCM) 10K type strain sequencing project: providing services to taxonomists for standard genome sequencing and annotation.</title>
        <authorList>
            <consortium name="The Broad Institute Genomics Platform"/>
            <consortium name="The Broad Institute Genome Sequencing Center for Infectious Disease"/>
            <person name="Wu L."/>
            <person name="Ma J."/>
        </authorList>
    </citation>
    <scope>NUCLEOTIDE SEQUENCE [LARGE SCALE GENOMIC DNA]</scope>
    <source>
        <strain evidence="4">JCM 13006</strain>
    </source>
</reference>
<proteinExistence type="predicted"/>
<feature type="region of interest" description="Disordered" evidence="1">
    <location>
        <begin position="53"/>
        <end position="107"/>
    </location>
</feature>
<organism evidence="3 4">
    <name type="scientific">Kitasatospora terrestris</name>
    <dbReference type="NCBI Taxonomy" id="258051"/>
    <lineage>
        <taxon>Bacteria</taxon>
        <taxon>Bacillati</taxon>
        <taxon>Actinomycetota</taxon>
        <taxon>Actinomycetes</taxon>
        <taxon>Kitasatosporales</taxon>
        <taxon>Streptomycetaceae</taxon>
        <taxon>Kitasatospora</taxon>
    </lineage>
</organism>
<comment type="caution">
    <text evidence="3">The sequence shown here is derived from an EMBL/GenBank/DDBJ whole genome shotgun (WGS) entry which is preliminary data.</text>
</comment>
<dbReference type="RefSeq" id="WP_345697939.1">
    <property type="nucleotide sequence ID" value="NZ_BAABIS010000001.1"/>
</dbReference>
<feature type="signal peptide" evidence="2">
    <location>
        <begin position="1"/>
        <end position="24"/>
    </location>
</feature>
<feature type="compositionally biased region" description="Low complexity" evidence="1">
    <location>
        <begin position="55"/>
        <end position="73"/>
    </location>
</feature>
<name>A0ABP9DRU4_9ACTN</name>
<evidence type="ECO:0000256" key="2">
    <source>
        <dbReference type="SAM" id="SignalP"/>
    </source>
</evidence>
<dbReference type="EMBL" id="BAABIS010000001">
    <property type="protein sequence ID" value="GAA4855987.1"/>
    <property type="molecule type" value="Genomic_DNA"/>
</dbReference>
<evidence type="ECO:0000313" key="4">
    <source>
        <dbReference type="Proteomes" id="UP001501752"/>
    </source>
</evidence>
<keyword evidence="2" id="KW-0732">Signal</keyword>
<keyword evidence="4" id="KW-1185">Reference proteome</keyword>
<dbReference type="Proteomes" id="UP001501752">
    <property type="component" value="Unassembled WGS sequence"/>
</dbReference>
<evidence type="ECO:0000313" key="3">
    <source>
        <dbReference type="EMBL" id="GAA4855987.1"/>
    </source>
</evidence>
<evidence type="ECO:0000256" key="1">
    <source>
        <dbReference type="SAM" id="MobiDB-lite"/>
    </source>
</evidence>
<sequence>MNARTTAATLAVAALLLTTSGCSDQDEDGCGDAAGPVTSVDAFIPADASAQLLAKSSKGGRSSSGSRGSKSSRTTVHHHSHGDGDGDDCAAPSPKPSWTFPPATPTR</sequence>
<gene>
    <name evidence="3" type="ORF">GCM10023235_36890</name>
</gene>
<feature type="chain" id="PRO_5045746260" description="Lipoprotein" evidence="2">
    <location>
        <begin position="25"/>
        <end position="107"/>
    </location>
</feature>
<protein>
    <recommendedName>
        <fullName evidence="5">Lipoprotein</fullName>
    </recommendedName>
</protein>
<dbReference type="PROSITE" id="PS51257">
    <property type="entry name" value="PROKAR_LIPOPROTEIN"/>
    <property type="match status" value="1"/>
</dbReference>